<dbReference type="RefSeq" id="WP_073255939.1">
    <property type="nucleotide sequence ID" value="NZ_FRCS01000003.1"/>
</dbReference>
<organism evidence="7 8">
    <name type="scientific">Cryptosporangium aurantiacum</name>
    <dbReference type="NCBI Taxonomy" id="134849"/>
    <lineage>
        <taxon>Bacteria</taxon>
        <taxon>Bacillati</taxon>
        <taxon>Actinomycetota</taxon>
        <taxon>Actinomycetes</taxon>
        <taxon>Cryptosporangiales</taxon>
        <taxon>Cryptosporangiaceae</taxon>
        <taxon>Cryptosporangium</taxon>
    </lineage>
</organism>
<evidence type="ECO:0000256" key="5">
    <source>
        <dbReference type="ARBA" id="ARBA00022970"/>
    </source>
</evidence>
<gene>
    <name evidence="7" type="ORF">SAMN05443668_103254</name>
</gene>
<name>A0A1M7PE09_9ACTN</name>
<protein>
    <submittedName>
        <fullName evidence="7">Branched-chain amino acid transport system ATP-binding protein</fullName>
    </submittedName>
</protein>
<proteinExistence type="inferred from homology"/>
<keyword evidence="3" id="KW-0547">Nucleotide-binding</keyword>
<evidence type="ECO:0000259" key="6">
    <source>
        <dbReference type="PROSITE" id="PS50893"/>
    </source>
</evidence>
<comment type="similarity">
    <text evidence="1">Belongs to the ABC transporter superfamily.</text>
</comment>
<dbReference type="PROSITE" id="PS50893">
    <property type="entry name" value="ABC_TRANSPORTER_2"/>
    <property type="match status" value="1"/>
</dbReference>
<evidence type="ECO:0000313" key="8">
    <source>
        <dbReference type="Proteomes" id="UP000184440"/>
    </source>
</evidence>
<dbReference type="PANTHER" id="PTHR43820">
    <property type="entry name" value="HIGH-AFFINITY BRANCHED-CHAIN AMINO ACID TRANSPORT ATP-BINDING PROTEIN LIVF"/>
    <property type="match status" value="1"/>
</dbReference>
<evidence type="ECO:0000313" key="7">
    <source>
        <dbReference type="EMBL" id="SHN15159.1"/>
    </source>
</evidence>
<dbReference type="SUPFAM" id="SSF52540">
    <property type="entry name" value="P-loop containing nucleoside triphosphate hydrolases"/>
    <property type="match status" value="1"/>
</dbReference>
<evidence type="ECO:0000256" key="3">
    <source>
        <dbReference type="ARBA" id="ARBA00022741"/>
    </source>
</evidence>
<reference evidence="7 8" key="1">
    <citation type="submission" date="2016-11" db="EMBL/GenBank/DDBJ databases">
        <authorList>
            <person name="Jaros S."/>
            <person name="Januszkiewicz K."/>
            <person name="Wedrychowicz H."/>
        </authorList>
    </citation>
    <scope>NUCLEOTIDE SEQUENCE [LARGE SCALE GENOMIC DNA]</scope>
    <source>
        <strain evidence="7 8">DSM 46144</strain>
    </source>
</reference>
<dbReference type="InterPro" id="IPR017871">
    <property type="entry name" value="ABC_transporter-like_CS"/>
</dbReference>
<dbReference type="GO" id="GO:0015807">
    <property type="term" value="P:L-amino acid transport"/>
    <property type="evidence" value="ECO:0007669"/>
    <property type="project" value="TreeGrafter"/>
</dbReference>
<sequence length="236" mass="25062">MTHRLQLHGLTTGYGNSTVVRALDLHVGRGEVIALLGANGAGKSTTLRAISGLLPAGSGRIDVDGRDVTNLASHRRARGGLSHVLEGRGVFAGLTVGEHFRLGHRGEHLDGSLARDYFPALADLWQRPAGLLSGGEQQMLALARALARKPVLLLVDELSLGLAPVIVERLLPTVRRYADDEGAGVLLVEQHVPLALEVADRGYVLSHGELVLERPAADLRDDHDLLAASYLGEAAT</sequence>
<dbReference type="GO" id="GO:0015658">
    <property type="term" value="F:branched-chain amino acid transmembrane transporter activity"/>
    <property type="evidence" value="ECO:0007669"/>
    <property type="project" value="TreeGrafter"/>
</dbReference>
<dbReference type="InterPro" id="IPR027417">
    <property type="entry name" value="P-loop_NTPase"/>
</dbReference>
<dbReference type="PROSITE" id="PS00211">
    <property type="entry name" value="ABC_TRANSPORTER_1"/>
    <property type="match status" value="1"/>
</dbReference>
<keyword evidence="8" id="KW-1185">Reference proteome</keyword>
<dbReference type="GO" id="GO:0005524">
    <property type="term" value="F:ATP binding"/>
    <property type="evidence" value="ECO:0007669"/>
    <property type="project" value="UniProtKB-KW"/>
</dbReference>
<evidence type="ECO:0000256" key="4">
    <source>
        <dbReference type="ARBA" id="ARBA00022840"/>
    </source>
</evidence>
<keyword evidence="2" id="KW-0813">Transport</keyword>
<keyword evidence="5" id="KW-0029">Amino-acid transport</keyword>
<evidence type="ECO:0000256" key="1">
    <source>
        <dbReference type="ARBA" id="ARBA00005417"/>
    </source>
</evidence>
<dbReference type="GO" id="GO:0016887">
    <property type="term" value="F:ATP hydrolysis activity"/>
    <property type="evidence" value="ECO:0007669"/>
    <property type="project" value="InterPro"/>
</dbReference>
<accession>A0A1M7PE09</accession>
<dbReference type="OrthoDB" id="9776369at2"/>
<dbReference type="InterPro" id="IPR003593">
    <property type="entry name" value="AAA+_ATPase"/>
</dbReference>
<keyword evidence="4 7" id="KW-0067">ATP-binding</keyword>
<dbReference type="SMART" id="SM00382">
    <property type="entry name" value="AAA"/>
    <property type="match status" value="1"/>
</dbReference>
<dbReference type="Proteomes" id="UP000184440">
    <property type="component" value="Unassembled WGS sequence"/>
</dbReference>
<dbReference type="CDD" id="cd03224">
    <property type="entry name" value="ABC_TM1139_LivF_branched"/>
    <property type="match status" value="1"/>
</dbReference>
<dbReference type="EMBL" id="FRCS01000003">
    <property type="protein sequence ID" value="SHN15159.1"/>
    <property type="molecule type" value="Genomic_DNA"/>
</dbReference>
<feature type="domain" description="ABC transporter" evidence="6">
    <location>
        <begin position="5"/>
        <end position="232"/>
    </location>
</feature>
<dbReference type="InterPro" id="IPR003439">
    <property type="entry name" value="ABC_transporter-like_ATP-bd"/>
</dbReference>
<dbReference type="InterPro" id="IPR052156">
    <property type="entry name" value="BCAA_Transport_ATP-bd_LivF"/>
</dbReference>
<dbReference type="Pfam" id="PF00005">
    <property type="entry name" value="ABC_tran"/>
    <property type="match status" value="1"/>
</dbReference>
<evidence type="ECO:0000256" key="2">
    <source>
        <dbReference type="ARBA" id="ARBA00022448"/>
    </source>
</evidence>
<dbReference type="AlphaFoldDB" id="A0A1M7PE09"/>
<dbReference type="PANTHER" id="PTHR43820:SF4">
    <property type="entry name" value="HIGH-AFFINITY BRANCHED-CHAIN AMINO ACID TRANSPORT ATP-BINDING PROTEIN LIVF"/>
    <property type="match status" value="1"/>
</dbReference>
<dbReference type="STRING" id="134849.SAMN05443668_103254"/>
<dbReference type="Gene3D" id="3.40.50.300">
    <property type="entry name" value="P-loop containing nucleotide triphosphate hydrolases"/>
    <property type="match status" value="1"/>
</dbReference>